<proteinExistence type="predicted"/>
<evidence type="ECO:0000313" key="2">
    <source>
        <dbReference type="EMBL" id="EMD33054.1"/>
    </source>
</evidence>
<protein>
    <submittedName>
        <fullName evidence="2">Uncharacterized protein</fullName>
    </submittedName>
</protein>
<evidence type="ECO:0000313" key="3">
    <source>
        <dbReference type="Proteomes" id="UP000016930"/>
    </source>
</evidence>
<dbReference type="Proteomes" id="UP000016930">
    <property type="component" value="Unassembled WGS sequence"/>
</dbReference>
<gene>
    <name evidence="2" type="ORF">CERSUDRAFT_98666</name>
</gene>
<organism evidence="2 3">
    <name type="scientific">Ceriporiopsis subvermispora (strain B)</name>
    <name type="common">White-rot fungus</name>
    <name type="synonym">Gelatoporia subvermispora</name>
    <dbReference type="NCBI Taxonomy" id="914234"/>
    <lineage>
        <taxon>Eukaryota</taxon>
        <taxon>Fungi</taxon>
        <taxon>Dikarya</taxon>
        <taxon>Basidiomycota</taxon>
        <taxon>Agaricomycotina</taxon>
        <taxon>Agaricomycetes</taxon>
        <taxon>Polyporales</taxon>
        <taxon>Gelatoporiaceae</taxon>
        <taxon>Gelatoporia</taxon>
    </lineage>
</organism>
<evidence type="ECO:0000256" key="1">
    <source>
        <dbReference type="SAM" id="MobiDB-lite"/>
    </source>
</evidence>
<feature type="compositionally biased region" description="Polar residues" evidence="1">
    <location>
        <begin position="1"/>
        <end position="31"/>
    </location>
</feature>
<reference evidence="2 3" key="1">
    <citation type="journal article" date="2012" name="Proc. Natl. Acad. Sci. U.S.A.">
        <title>Comparative genomics of Ceriporiopsis subvermispora and Phanerochaete chrysosporium provide insight into selective ligninolysis.</title>
        <authorList>
            <person name="Fernandez-Fueyo E."/>
            <person name="Ruiz-Duenas F.J."/>
            <person name="Ferreira P."/>
            <person name="Floudas D."/>
            <person name="Hibbett D.S."/>
            <person name="Canessa P."/>
            <person name="Larrondo L.F."/>
            <person name="James T.Y."/>
            <person name="Seelenfreund D."/>
            <person name="Lobos S."/>
            <person name="Polanco R."/>
            <person name="Tello M."/>
            <person name="Honda Y."/>
            <person name="Watanabe T."/>
            <person name="Watanabe T."/>
            <person name="Ryu J.S."/>
            <person name="Kubicek C.P."/>
            <person name="Schmoll M."/>
            <person name="Gaskell J."/>
            <person name="Hammel K.E."/>
            <person name="St John F.J."/>
            <person name="Vanden Wymelenberg A."/>
            <person name="Sabat G."/>
            <person name="Splinter BonDurant S."/>
            <person name="Syed K."/>
            <person name="Yadav J.S."/>
            <person name="Doddapaneni H."/>
            <person name="Subramanian V."/>
            <person name="Lavin J.L."/>
            <person name="Oguiza J.A."/>
            <person name="Perez G."/>
            <person name="Pisabarro A.G."/>
            <person name="Ramirez L."/>
            <person name="Santoyo F."/>
            <person name="Master E."/>
            <person name="Coutinho P.M."/>
            <person name="Henrissat B."/>
            <person name="Lombard V."/>
            <person name="Magnuson J.K."/>
            <person name="Kuees U."/>
            <person name="Hori C."/>
            <person name="Igarashi K."/>
            <person name="Samejima M."/>
            <person name="Held B.W."/>
            <person name="Barry K.W."/>
            <person name="LaButti K.M."/>
            <person name="Lapidus A."/>
            <person name="Lindquist E.A."/>
            <person name="Lucas S.M."/>
            <person name="Riley R."/>
            <person name="Salamov A.A."/>
            <person name="Hoffmeister D."/>
            <person name="Schwenk D."/>
            <person name="Hadar Y."/>
            <person name="Yarden O."/>
            <person name="de Vries R.P."/>
            <person name="Wiebenga A."/>
            <person name="Stenlid J."/>
            <person name="Eastwood D."/>
            <person name="Grigoriev I.V."/>
            <person name="Berka R.M."/>
            <person name="Blanchette R.A."/>
            <person name="Kersten P."/>
            <person name="Martinez A.T."/>
            <person name="Vicuna R."/>
            <person name="Cullen D."/>
        </authorList>
    </citation>
    <scope>NUCLEOTIDE SEQUENCE [LARGE SCALE GENOMIC DNA]</scope>
    <source>
        <strain evidence="2 3">B</strain>
    </source>
</reference>
<dbReference type="EMBL" id="KB445807">
    <property type="protein sequence ID" value="EMD33054.1"/>
    <property type="molecule type" value="Genomic_DNA"/>
</dbReference>
<keyword evidence="3" id="KW-1185">Reference proteome</keyword>
<feature type="region of interest" description="Disordered" evidence="1">
    <location>
        <begin position="1"/>
        <end position="33"/>
    </location>
</feature>
<dbReference type="AlphaFoldDB" id="M2PBS9"/>
<accession>M2PBS9</accession>
<sequence length="284" mass="31003">MHPNDTYNVSFPSQTSGIHPAFTTTRTSRGNSPIGEQVYADNLLAAQALWERIVNSRLESPLGASFLERSISGGTQTTHHVSTPENTLINGAHSASQLSHGGELTGTHGLPLLKNSTAYPEWDPQRESALPQYRTYKNIWNVPPEEPRDQLVALAVQPSETQPEDPVGTILPEPWALWRSINDSQPSLLQLALHHGSQNSVDAPHPYNQAYNDITYQGMCTALSSADGGHCDGDFTMPHIMGPAQSSSVVHMASRLDEPNGHISKRKKCAYGTACDLCSELRPY</sequence>
<name>M2PBS9_CERS8</name>
<dbReference type="HOGENOM" id="CLU_980047_0_0_1"/>